<dbReference type="EMBL" id="AZBU02000010">
    <property type="protein sequence ID" value="TKR63573.1"/>
    <property type="molecule type" value="Genomic_DNA"/>
</dbReference>
<organism evidence="2 3">
    <name type="scientific">Steinernema carpocapsae</name>
    <name type="common">Entomopathogenic nematode</name>
    <dbReference type="NCBI Taxonomy" id="34508"/>
    <lineage>
        <taxon>Eukaryota</taxon>
        <taxon>Metazoa</taxon>
        <taxon>Ecdysozoa</taxon>
        <taxon>Nematoda</taxon>
        <taxon>Chromadorea</taxon>
        <taxon>Rhabditida</taxon>
        <taxon>Tylenchina</taxon>
        <taxon>Panagrolaimomorpha</taxon>
        <taxon>Strongyloidoidea</taxon>
        <taxon>Steinernematidae</taxon>
        <taxon>Steinernema</taxon>
    </lineage>
</organism>
<dbReference type="Proteomes" id="UP000298663">
    <property type="component" value="Unassembled WGS sequence"/>
</dbReference>
<gene>
    <name evidence="2" type="ORF">L596_027385</name>
</gene>
<accession>A0A4U5M5J1</accession>
<keyword evidence="1" id="KW-0472">Membrane</keyword>
<evidence type="ECO:0000313" key="2">
    <source>
        <dbReference type="EMBL" id="TKR63573.1"/>
    </source>
</evidence>
<reference evidence="2 3" key="2">
    <citation type="journal article" date="2019" name="G3 (Bethesda)">
        <title>Hybrid Assembly of the Genome of the Entomopathogenic Nematode Steinernema carpocapsae Identifies the X-Chromosome.</title>
        <authorList>
            <person name="Serra L."/>
            <person name="Macchietto M."/>
            <person name="Macias-Munoz A."/>
            <person name="McGill C.J."/>
            <person name="Rodriguez I.M."/>
            <person name="Rodriguez B."/>
            <person name="Murad R."/>
            <person name="Mortazavi A."/>
        </authorList>
    </citation>
    <scope>NUCLEOTIDE SEQUENCE [LARGE SCALE GENOMIC DNA]</scope>
    <source>
        <strain evidence="2 3">ALL</strain>
    </source>
</reference>
<dbReference type="SUPFAM" id="SSF81321">
    <property type="entry name" value="Family A G protein-coupled receptor-like"/>
    <property type="match status" value="1"/>
</dbReference>
<feature type="transmembrane region" description="Helical" evidence="1">
    <location>
        <begin position="24"/>
        <end position="47"/>
    </location>
</feature>
<sequence>MSELNCLVNAGIFNLQIPERIAIISYRAVIACTLPIFSISILWVLLTQKQFNRFSAYNLIGHILMVDVFHVCTTASAVFFGFYRRDSDSFRMVTALYRFIYFCLLFSLSLLLAINRFLAINELIIAGQIAYNVFALILWIFIGIVIPFLIHFLEKDSESGFDCEFAVYAHYGNDSNYVIQLVEFVLYILILFFYVAIILSVVMKLKQQIKLDSPEVRIALQAFLTFVPQGIAFIFVRIMNTTTPEEGIFTEIFKSGENLIPIHVISDLLPGIYIAVLLTFNRHIRNAVWCLLKRKKKVIVIIVPPMTSARLEIA</sequence>
<feature type="transmembrane region" description="Helical" evidence="1">
    <location>
        <begin position="259"/>
        <end position="280"/>
    </location>
</feature>
<reference evidence="2 3" key="1">
    <citation type="journal article" date="2015" name="Genome Biol.">
        <title>Comparative genomics of Steinernema reveals deeply conserved gene regulatory networks.</title>
        <authorList>
            <person name="Dillman A.R."/>
            <person name="Macchietto M."/>
            <person name="Porter C.F."/>
            <person name="Rogers A."/>
            <person name="Williams B."/>
            <person name="Antoshechkin I."/>
            <person name="Lee M.M."/>
            <person name="Goodwin Z."/>
            <person name="Lu X."/>
            <person name="Lewis E.E."/>
            <person name="Goodrich-Blair H."/>
            <person name="Stock S.P."/>
            <person name="Adams B.J."/>
            <person name="Sternberg P.W."/>
            <person name="Mortazavi A."/>
        </authorList>
    </citation>
    <scope>NUCLEOTIDE SEQUENCE [LARGE SCALE GENOMIC DNA]</scope>
    <source>
        <strain evidence="2 3">ALL</strain>
    </source>
</reference>
<feature type="transmembrane region" description="Helical" evidence="1">
    <location>
        <begin position="59"/>
        <end position="83"/>
    </location>
</feature>
<evidence type="ECO:0008006" key="4">
    <source>
        <dbReference type="Google" id="ProtNLM"/>
    </source>
</evidence>
<dbReference type="AlphaFoldDB" id="A0A4U5M5J1"/>
<protein>
    <recommendedName>
        <fullName evidence="4">G-protein coupled receptors family 1 profile domain-containing protein</fullName>
    </recommendedName>
</protein>
<comment type="caution">
    <text evidence="2">The sequence shown here is derived from an EMBL/GenBank/DDBJ whole genome shotgun (WGS) entry which is preliminary data.</text>
</comment>
<proteinExistence type="predicted"/>
<evidence type="ECO:0000256" key="1">
    <source>
        <dbReference type="SAM" id="Phobius"/>
    </source>
</evidence>
<keyword evidence="1" id="KW-0812">Transmembrane</keyword>
<name>A0A4U5M5J1_STECR</name>
<feature type="transmembrane region" description="Helical" evidence="1">
    <location>
        <begin position="184"/>
        <end position="206"/>
    </location>
</feature>
<evidence type="ECO:0000313" key="3">
    <source>
        <dbReference type="Proteomes" id="UP000298663"/>
    </source>
</evidence>
<keyword evidence="1" id="KW-1133">Transmembrane helix</keyword>
<feature type="transmembrane region" description="Helical" evidence="1">
    <location>
        <begin position="95"/>
        <end position="117"/>
    </location>
</feature>
<feature type="transmembrane region" description="Helical" evidence="1">
    <location>
        <begin position="218"/>
        <end position="239"/>
    </location>
</feature>
<keyword evidence="3" id="KW-1185">Reference proteome</keyword>
<feature type="transmembrane region" description="Helical" evidence="1">
    <location>
        <begin position="129"/>
        <end position="150"/>
    </location>
</feature>